<dbReference type="GO" id="GO:0051287">
    <property type="term" value="F:NAD binding"/>
    <property type="evidence" value="ECO:0007669"/>
    <property type="project" value="InterPro"/>
</dbReference>
<protein>
    <submittedName>
        <fullName evidence="7">Oxidoreductase</fullName>
    </submittedName>
</protein>
<dbReference type="InterPro" id="IPR006115">
    <property type="entry name" value="6PGDH_NADP-bd"/>
</dbReference>
<dbReference type="Gene3D" id="3.40.50.720">
    <property type="entry name" value="NAD(P)-binding Rossmann-like Domain"/>
    <property type="match status" value="1"/>
</dbReference>
<feature type="domain" description="6-phosphogluconate dehydrogenase NADP-binding" evidence="5">
    <location>
        <begin position="5"/>
        <end position="162"/>
    </location>
</feature>
<dbReference type="Proteomes" id="UP000321886">
    <property type="component" value="Unassembled WGS sequence"/>
</dbReference>
<accession>A0A511WQU0</accession>
<evidence type="ECO:0000256" key="2">
    <source>
        <dbReference type="ARBA" id="ARBA00023002"/>
    </source>
</evidence>
<feature type="active site" evidence="4">
    <location>
        <position position="173"/>
    </location>
</feature>
<dbReference type="PANTHER" id="PTHR43060:SF15">
    <property type="entry name" value="3-HYDROXYISOBUTYRATE DEHYDROGENASE-LIKE 1, MITOCHONDRIAL-RELATED"/>
    <property type="match status" value="1"/>
</dbReference>
<dbReference type="Gene3D" id="1.10.1040.10">
    <property type="entry name" value="N-(1-d-carboxylethyl)-l-norvaline Dehydrogenase, domain 2"/>
    <property type="match status" value="1"/>
</dbReference>
<evidence type="ECO:0000256" key="4">
    <source>
        <dbReference type="PIRSR" id="PIRSR000103-1"/>
    </source>
</evidence>
<feature type="domain" description="3-hydroxyisobutyrate dehydrogenase-like NAD-binding" evidence="6">
    <location>
        <begin position="167"/>
        <end position="287"/>
    </location>
</feature>
<keyword evidence="8" id="KW-1185">Reference proteome</keyword>
<proteinExistence type="inferred from homology"/>
<dbReference type="Pfam" id="PF14833">
    <property type="entry name" value="NAD_binding_11"/>
    <property type="match status" value="1"/>
</dbReference>
<dbReference type="GO" id="GO:0016491">
    <property type="term" value="F:oxidoreductase activity"/>
    <property type="evidence" value="ECO:0007669"/>
    <property type="project" value="UniProtKB-KW"/>
</dbReference>
<dbReference type="InterPro" id="IPR013328">
    <property type="entry name" value="6PGD_dom2"/>
</dbReference>
<dbReference type="InterPro" id="IPR029154">
    <property type="entry name" value="HIBADH-like_NADP-bd"/>
</dbReference>
<keyword evidence="2" id="KW-0560">Oxidoreductase</keyword>
<dbReference type="SUPFAM" id="SSF51735">
    <property type="entry name" value="NAD(P)-binding Rossmann-fold domains"/>
    <property type="match status" value="1"/>
</dbReference>
<organism evidence="7 8">
    <name type="scientific">Halobacillus faecis</name>
    <dbReference type="NCBI Taxonomy" id="360184"/>
    <lineage>
        <taxon>Bacteria</taxon>
        <taxon>Bacillati</taxon>
        <taxon>Bacillota</taxon>
        <taxon>Bacilli</taxon>
        <taxon>Bacillales</taxon>
        <taxon>Bacillaceae</taxon>
        <taxon>Halobacillus</taxon>
    </lineage>
</organism>
<dbReference type="GO" id="GO:0050661">
    <property type="term" value="F:NADP binding"/>
    <property type="evidence" value="ECO:0007669"/>
    <property type="project" value="InterPro"/>
</dbReference>
<keyword evidence="3" id="KW-0520">NAD</keyword>
<dbReference type="PIRSF" id="PIRSF000103">
    <property type="entry name" value="HIBADH"/>
    <property type="match status" value="1"/>
</dbReference>
<dbReference type="OrthoDB" id="9786703at2"/>
<dbReference type="EMBL" id="BJYD01000006">
    <property type="protein sequence ID" value="GEN52648.1"/>
    <property type="molecule type" value="Genomic_DNA"/>
</dbReference>
<comment type="caution">
    <text evidence="7">The sequence shown here is derived from an EMBL/GenBank/DDBJ whole genome shotgun (WGS) entry which is preliminary data.</text>
</comment>
<dbReference type="PANTHER" id="PTHR43060">
    <property type="entry name" value="3-HYDROXYISOBUTYRATE DEHYDROGENASE-LIKE 1, MITOCHONDRIAL-RELATED"/>
    <property type="match status" value="1"/>
</dbReference>
<dbReference type="AlphaFoldDB" id="A0A511WQU0"/>
<evidence type="ECO:0000259" key="5">
    <source>
        <dbReference type="Pfam" id="PF03446"/>
    </source>
</evidence>
<evidence type="ECO:0000256" key="3">
    <source>
        <dbReference type="ARBA" id="ARBA00023027"/>
    </source>
</evidence>
<reference evidence="7 8" key="1">
    <citation type="submission" date="2019-07" db="EMBL/GenBank/DDBJ databases">
        <title>Whole genome shotgun sequence of Halobacillus faecis NBRC 103569.</title>
        <authorList>
            <person name="Hosoyama A."/>
            <person name="Uohara A."/>
            <person name="Ohji S."/>
            <person name="Ichikawa N."/>
        </authorList>
    </citation>
    <scope>NUCLEOTIDE SEQUENCE [LARGE SCALE GENOMIC DNA]</scope>
    <source>
        <strain evidence="7 8">NBRC 103569</strain>
    </source>
</reference>
<evidence type="ECO:0000256" key="1">
    <source>
        <dbReference type="ARBA" id="ARBA00009080"/>
    </source>
</evidence>
<dbReference type="RefSeq" id="WP_146813631.1">
    <property type="nucleotide sequence ID" value="NZ_BJYD01000006.1"/>
</dbReference>
<dbReference type="InterPro" id="IPR008927">
    <property type="entry name" value="6-PGluconate_DH-like_C_sf"/>
</dbReference>
<comment type="similarity">
    <text evidence="1">Belongs to the HIBADH-related family.</text>
</comment>
<dbReference type="InterPro" id="IPR015815">
    <property type="entry name" value="HIBADH-related"/>
</dbReference>
<evidence type="ECO:0000259" key="6">
    <source>
        <dbReference type="Pfam" id="PF14833"/>
    </source>
</evidence>
<dbReference type="InterPro" id="IPR036291">
    <property type="entry name" value="NAD(P)-bd_dom_sf"/>
</dbReference>
<sequence length="294" mass="31169">MTKQTIGFIGAGVMGKSMARNLMKAGYELNVFTRTKEKAEGLVAEGANWKQSVAALAEHSDVILTIVGYPSDVEEVYFGGDGILGNAKSGSYIIDMTTSSPDLAQEIASKAEAKGIHAYDAPVSGGDVGAKNAKLTIMVGGSEEKFDEILPVFQAMGENIVLQGEAGAGQHTKMSNQIAIASGMLGVCEAITYAEKAGLDPKKVLSSIQFGAAGSWSLSNLGPRMIDGDFDPGFYVKHFIKDMKIAIDSAENMQIPVPGLKLAKQLYEELSEAGGDNDGTQALYKYYQMMTPVS</sequence>
<dbReference type="Pfam" id="PF03446">
    <property type="entry name" value="NAD_binding_2"/>
    <property type="match status" value="1"/>
</dbReference>
<evidence type="ECO:0000313" key="7">
    <source>
        <dbReference type="EMBL" id="GEN52648.1"/>
    </source>
</evidence>
<name>A0A511WQU0_9BACI</name>
<evidence type="ECO:0000313" key="8">
    <source>
        <dbReference type="Proteomes" id="UP000321886"/>
    </source>
</evidence>
<dbReference type="SUPFAM" id="SSF48179">
    <property type="entry name" value="6-phosphogluconate dehydrogenase C-terminal domain-like"/>
    <property type="match status" value="1"/>
</dbReference>
<gene>
    <name evidence="7" type="ORF">HFA01_09100</name>
</gene>